<reference evidence="2" key="1">
    <citation type="submission" date="2016-10" db="EMBL/GenBank/DDBJ databases">
        <authorList>
            <person name="Varghese N."/>
            <person name="Submissions S."/>
        </authorList>
    </citation>
    <scope>NUCLEOTIDE SEQUENCE [LARGE SCALE GENOMIC DNA]</scope>
    <source>
        <strain evidence="2">DSM 44498</strain>
    </source>
</reference>
<evidence type="ECO:0000313" key="1">
    <source>
        <dbReference type="EMBL" id="SED58456.1"/>
    </source>
</evidence>
<dbReference type="Proteomes" id="UP000183561">
    <property type="component" value="Unassembled WGS sequence"/>
</dbReference>
<sequence>MGWGLTDIVWLGAVDEERGAGELETAVSTPLPDSHWRAVLNEIAPSSSRFVASPRSSVRPNSSSTFADSASCGIHIWVNRRPGPTNASLHGAG</sequence>
<protein>
    <submittedName>
        <fullName evidence="1">Uncharacterized protein</fullName>
    </submittedName>
</protein>
<accession>A0A1H5BVP0</accession>
<gene>
    <name evidence="1" type="ORF">SAMN04490239_8873</name>
</gene>
<dbReference type="EMBL" id="FNSV01000005">
    <property type="protein sequence ID" value="SED58456.1"/>
    <property type="molecule type" value="Genomic_DNA"/>
</dbReference>
<keyword evidence="2" id="KW-1185">Reference proteome</keyword>
<proteinExistence type="predicted"/>
<evidence type="ECO:0000313" key="2">
    <source>
        <dbReference type="Proteomes" id="UP000183561"/>
    </source>
</evidence>
<organism evidence="1 2">
    <name type="scientific">Rhodococcus koreensis</name>
    <dbReference type="NCBI Taxonomy" id="99653"/>
    <lineage>
        <taxon>Bacteria</taxon>
        <taxon>Bacillati</taxon>
        <taxon>Actinomycetota</taxon>
        <taxon>Actinomycetes</taxon>
        <taxon>Mycobacteriales</taxon>
        <taxon>Nocardiaceae</taxon>
        <taxon>Rhodococcus</taxon>
    </lineage>
</organism>
<name>A0A1H5BVP0_9NOCA</name>
<dbReference type="AlphaFoldDB" id="A0A1H5BVP0"/>